<comment type="caution">
    <text evidence="2">The sequence shown here is derived from an EMBL/GenBank/DDBJ whole genome shotgun (WGS) entry which is preliminary data.</text>
</comment>
<keyword evidence="3" id="KW-1185">Reference proteome</keyword>
<evidence type="ECO:0000313" key="3">
    <source>
        <dbReference type="Proteomes" id="UP001313282"/>
    </source>
</evidence>
<dbReference type="EMBL" id="JAVHNR010000004">
    <property type="protein sequence ID" value="KAK6345504.1"/>
    <property type="molecule type" value="Genomic_DNA"/>
</dbReference>
<gene>
    <name evidence="2" type="ORF">TWF718_007418</name>
</gene>
<protein>
    <submittedName>
        <fullName evidence="2">Uncharacterized protein</fullName>
    </submittedName>
</protein>
<evidence type="ECO:0000256" key="1">
    <source>
        <dbReference type="SAM" id="MobiDB-lite"/>
    </source>
</evidence>
<sequence length="372" mass="43072">MASPPPEDPEEAEEVREQEDQAKPEPKDPGFNKIHSIISGQIDRIAYTACKYPDGQIMEFSNITSQTSQQVLNWYKRRIFDFQLYRLRISYNPKRRIIQYKAYHPAGAALTSAFESGVTSWVRSSFEELRDIPGFNKGLQVRAYQPTPSKSPVTPKVPLLTPALAIYSEYDTYDTEFPPIVLDYSFSPKNTPSELLRHWYDLYSTRDLWFSHSKLKTQVVILAVFYPAKPDDDEGDEHEEGREPSNQPPRQNRTNNNTNIAAPRVRIHGRMDIWRYDKSWKTSRLTNEVVLFPAPSTNTTTSQNEDKITFTLQELLGGSSDFRKSKASGADQEDPEFVLDVHQLRKDMKAFQCHIWSAESDDRRRYHHMFLP</sequence>
<dbReference type="Proteomes" id="UP001313282">
    <property type="component" value="Unassembled WGS sequence"/>
</dbReference>
<organism evidence="2 3">
    <name type="scientific">Orbilia javanica</name>
    <dbReference type="NCBI Taxonomy" id="47235"/>
    <lineage>
        <taxon>Eukaryota</taxon>
        <taxon>Fungi</taxon>
        <taxon>Dikarya</taxon>
        <taxon>Ascomycota</taxon>
        <taxon>Pezizomycotina</taxon>
        <taxon>Orbiliomycetes</taxon>
        <taxon>Orbiliales</taxon>
        <taxon>Orbiliaceae</taxon>
        <taxon>Orbilia</taxon>
    </lineage>
</organism>
<accession>A0AAN8RJ03</accession>
<feature type="region of interest" description="Disordered" evidence="1">
    <location>
        <begin position="1"/>
        <end position="33"/>
    </location>
</feature>
<feature type="compositionally biased region" description="Low complexity" evidence="1">
    <location>
        <begin position="248"/>
        <end position="259"/>
    </location>
</feature>
<proteinExistence type="predicted"/>
<dbReference type="AlphaFoldDB" id="A0AAN8RJ03"/>
<reference evidence="2 3" key="1">
    <citation type="submission" date="2019-10" db="EMBL/GenBank/DDBJ databases">
        <authorList>
            <person name="Palmer J.M."/>
        </authorList>
    </citation>
    <scope>NUCLEOTIDE SEQUENCE [LARGE SCALE GENOMIC DNA]</scope>
    <source>
        <strain evidence="2 3">TWF718</strain>
    </source>
</reference>
<feature type="compositionally biased region" description="Acidic residues" evidence="1">
    <location>
        <begin position="7"/>
        <end position="17"/>
    </location>
</feature>
<feature type="region of interest" description="Disordered" evidence="1">
    <location>
        <begin position="230"/>
        <end position="262"/>
    </location>
</feature>
<evidence type="ECO:0000313" key="2">
    <source>
        <dbReference type="EMBL" id="KAK6345504.1"/>
    </source>
</evidence>
<name>A0AAN8RJ03_9PEZI</name>
<feature type="compositionally biased region" description="Basic and acidic residues" evidence="1">
    <location>
        <begin position="18"/>
        <end position="30"/>
    </location>
</feature>